<dbReference type="PROSITE" id="PS52016">
    <property type="entry name" value="TONB_DEPENDENT_REC_3"/>
    <property type="match status" value="1"/>
</dbReference>
<dbReference type="SUPFAM" id="SSF56935">
    <property type="entry name" value="Porins"/>
    <property type="match status" value="1"/>
</dbReference>
<evidence type="ECO:0000259" key="5">
    <source>
        <dbReference type="Pfam" id="PF00593"/>
    </source>
</evidence>
<dbReference type="InterPro" id="IPR039426">
    <property type="entry name" value="TonB-dep_rcpt-like"/>
</dbReference>
<dbReference type="EMBL" id="WHPF01000010">
    <property type="protein sequence ID" value="NNV56661.1"/>
    <property type="molecule type" value="Genomic_DNA"/>
</dbReference>
<dbReference type="Proteomes" id="UP000598971">
    <property type="component" value="Unassembled WGS sequence"/>
</dbReference>
<keyword evidence="3" id="KW-0798">TonB box</keyword>
<keyword evidence="2" id="KW-0812">Transmembrane</keyword>
<feature type="domain" description="TonB-dependent receptor plug" evidence="6">
    <location>
        <begin position="120"/>
        <end position="223"/>
    </location>
</feature>
<dbReference type="GO" id="GO:0015344">
    <property type="term" value="F:siderophore uptake transmembrane transporter activity"/>
    <property type="evidence" value="ECO:0007669"/>
    <property type="project" value="TreeGrafter"/>
</dbReference>
<dbReference type="PANTHER" id="PTHR30069:SF29">
    <property type="entry name" value="HEMOGLOBIN AND HEMOGLOBIN-HAPTOGLOBIN-BINDING PROTEIN 1-RELATED"/>
    <property type="match status" value="1"/>
</dbReference>
<keyword evidence="8" id="KW-1185">Reference proteome</keyword>
<dbReference type="InterPro" id="IPR008969">
    <property type="entry name" value="CarboxyPept-like_regulatory"/>
</dbReference>
<dbReference type="NCBIfam" id="TIGR04056">
    <property type="entry name" value="OMP_RagA_SusC"/>
    <property type="match status" value="1"/>
</dbReference>
<gene>
    <name evidence="7" type="ORF">GD597_14410</name>
</gene>
<comment type="subcellular location">
    <subcellularLocation>
        <location evidence="2">Cell outer membrane</location>
        <topology evidence="2">Multi-pass membrane protein</topology>
    </subcellularLocation>
</comment>
<keyword evidence="2 3" id="KW-0472">Membrane</keyword>
<feature type="signal peptide" evidence="4">
    <location>
        <begin position="1"/>
        <end position="27"/>
    </location>
</feature>
<evidence type="ECO:0000256" key="3">
    <source>
        <dbReference type="RuleBase" id="RU003357"/>
    </source>
</evidence>
<dbReference type="InterPro" id="IPR023997">
    <property type="entry name" value="TonB-dep_OMP_SusC/RagA_CS"/>
</dbReference>
<dbReference type="PANTHER" id="PTHR30069">
    <property type="entry name" value="TONB-DEPENDENT OUTER MEMBRANE RECEPTOR"/>
    <property type="match status" value="1"/>
</dbReference>
<sequence length="1060" mass="115601">MRQKIARLTVHVCTALLFLFLSSSLHAQKKVTGTVTNAKDKQPVAFATVTVKGTNVATVTTTTGSFAITVPASKTKLVISSVGFDDVEVDVASQTDVAVSLKEKSSSLDEIVVTGYTAQKKKEITGSVSVVNVKDLRQTPVGTGEEALQGRASGVTVISSGQPGAASDIRIRGITGFGNNSPLVVIDGVRGSLHDINVADIESVQVLKDAAAAIYGVAGSNGVIIITTKKGKTGKAKVSYDGYYGVTTRGPGYDMASTQQQADAIWQQQRNSGIANPSSKQYGNGASPVIPDYITPTAGFEGDPNTDISTYNRTSNQITKANKIGTNWYDVITRNAQQQNHNISISSGSDKSSYFFSMGYLDQQGIAQFQGLKRYSVRANTQFNINDKIRVGENAYIFYKTNPIFGNQSEGSPFTTAFREDAIIPVYDIAGNFAGTKSQDLGNARNPYADIYRTKDNKQNNWDITGNVFGEVDFLKHFTARTTFGGTIDNNYSYNFNYVGYENAEGNSGANSFSEGAGYSTNWTYTNTVAYTNSFGKHNVKALVGTEAVYSYYRFLGGTRSNYFSENPNFWQLNTGSPTGQSNSGSAGQSSLWSQFARLEYGFSGKYLINASLRRDAASVFAEDVRTGYFPAVSGAWRISQENFMKDVSFINDLKLRYSWGKLGSTSNVNPTNPFNLYGQRAGRSFYDLTGSSNNPSSGFFRSNIGNPTTTWEGDIISNIGFDATLLKNKLDVTIDYYKKKVSGLLFTASGTQYDLIFTGDASLPKVNIGDMQNTGIDASVTYHGTIGKDVKFDVTGLFTSYNNKIVNIPGLPYFNGPQIRNVIVTRNEEGHPVGAFYGYEVIGIFQNAEDVAKSPTQQGDESPGVFKYKDQNADGVIDDKDRTYIGNPNPDFTYGLNLSFSYKSFDFSGFFFGSHGNDIFNQTKYFTDFPDFFKGGIRREVAVNSWTPDNTNTSIPKLRTTGGFSTDGVTNSYFISKGSYLRCKQMQIGYTMPAKSTAKFGIDRLRVYIQGANLFTITKYDGLDPELQSSDINNTVGFGIDQGNYPHTAAFLIGVNLNF</sequence>
<dbReference type="InterPro" id="IPR037066">
    <property type="entry name" value="Plug_dom_sf"/>
</dbReference>
<keyword evidence="2" id="KW-0813">Transport</keyword>
<keyword evidence="2" id="KW-1134">Transmembrane beta strand</keyword>
<evidence type="ECO:0000259" key="6">
    <source>
        <dbReference type="Pfam" id="PF07715"/>
    </source>
</evidence>
<dbReference type="AlphaFoldDB" id="A0A8J8JXT8"/>
<feature type="domain" description="TonB-dependent receptor-like beta-barrel" evidence="5">
    <location>
        <begin position="409"/>
        <end position="913"/>
    </location>
</feature>
<name>A0A8J8JXT8_9BACT</name>
<dbReference type="Gene3D" id="2.60.40.1120">
    <property type="entry name" value="Carboxypeptidase-like, regulatory domain"/>
    <property type="match status" value="1"/>
</dbReference>
<organism evidence="7 8">
    <name type="scientific">Limnovirga soli</name>
    <dbReference type="NCBI Taxonomy" id="2656915"/>
    <lineage>
        <taxon>Bacteria</taxon>
        <taxon>Pseudomonadati</taxon>
        <taxon>Bacteroidota</taxon>
        <taxon>Chitinophagia</taxon>
        <taxon>Chitinophagales</taxon>
        <taxon>Chitinophagaceae</taxon>
        <taxon>Limnovirga</taxon>
    </lineage>
</organism>
<dbReference type="RefSeq" id="WP_171608605.1">
    <property type="nucleotide sequence ID" value="NZ_WHPF01000010.1"/>
</dbReference>
<evidence type="ECO:0000256" key="2">
    <source>
        <dbReference type="PROSITE-ProRule" id="PRU01360"/>
    </source>
</evidence>
<reference evidence="7" key="1">
    <citation type="submission" date="2019-10" db="EMBL/GenBank/DDBJ databases">
        <title>Draft genome sequence of Panacibacter sp. KCS-6.</title>
        <authorList>
            <person name="Yim K.J."/>
        </authorList>
    </citation>
    <scope>NUCLEOTIDE SEQUENCE</scope>
    <source>
        <strain evidence="7">KCS-6</strain>
    </source>
</reference>
<dbReference type="GO" id="GO:0009279">
    <property type="term" value="C:cell outer membrane"/>
    <property type="evidence" value="ECO:0007669"/>
    <property type="project" value="UniProtKB-SubCell"/>
</dbReference>
<dbReference type="Pfam" id="PF00593">
    <property type="entry name" value="TonB_dep_Rec_b-barrel"/>
    <property type="match status" value="1"/>
</dbReference>
<dbReference type="GO" id="GO:0044718">
    <property type="term" value="P:siderophore transmembrane transport"/>
    <property type="evidence" value="ECO:0007669"/>
    <property type="project" value="TreeGrafter"/>
</dbReference>
<dbReference type="InterPro" id="IPR023996">
    <property type="entry name" value="TonB-dep_OMP_SusC/RagA"/>
</dbReference>
<keyword evidence="2" id="KW-0998">Cell outer membrane</keyword>
<evidence type="ECO:0000313" key="8">
    <source>
        <dbReference type="Proteomes" id="UP000598971"/>
    </source>
</evidence>
<feature type="chain" id="PRO_5035199363" evidence="4">
    <location>
        <begin position="28"/>
        <end position="1060"/>
    </location>
</feature>
<dbReference type="InterPro" id="IPR000531">
    <property type="entry name" value="Beta-barrel_TonB"/>
</dbReference>
<dbReference type="Pfam" id="PF13715">
    <property type="entry name" value="CarbopepD_reg_2"/>
    <property type="match status" value="1"/>
</dbReference>
<dbReference type="SUPFAM" id="SSF49464">
    <property type="entry name" value="Carboxypeptidase regulatory domain-like"/>
    <property type="match status" value="1"/>
</dbReference>
<dbReference type="NCBIfam" id="TIGR04057">
    <property type="entry name" value="SusC_RagA_signa"/>
    <property type="match status" value="1"/>
</dbReference>
<comment type="similarity">
    <text evidence="2 3">Belongs to the TonB-dependent receptor family.</text>
</comment>
<comment type="caution">
    <text evidence="7">The sequence shown here is derived from an EMBL/GenBank/DDBJ whole genome shotgun (WGS) entry which is preliminary data.</text>
</comment>
<dbReference type="Pfam" id="PF07715">
    <property type="entry name" value="Plug"/>
    <property type="match status" value="1"/>
</dbReference>
<dbReference type="Gene3D" id="2.170.130.10">
    <property type="entry name" value="TonB-dependent receptor, plug domain"/>
    <property type="match status" value="1"/>
</dbReference>
<evidence type="ECO:0000256" key="1">
    <source>
        <dbReference type="ARBA" id="ARBA00022729"/>
    </source>
</evidence>
<evidence type="ECO:0000256" key="4">
    <source>
        <dbReference type="SAM" id="SignalP"/>
    </source>
</evidence>
<dbReference type="InterPro" id="IPR012910">
    <property type="entry name" value="Plug_dom"/>
</dbReference>
<proteinExistence type="inferred from homology"/>
<keyword evidence="1 4" id="KW-0732">Signal</keyword>
<protein>
    <submittedName>
        <fullName evidence="7">SusC/RagA family TonB-linked outer membrane protein</fullName>
    </submittedName>
</protein>
<evidence type="ECO:0000313" key="7">
    <source>
        <dbReference type="EMBL" id="NNV56661.1"/>
    </source>
</evidence>
<accession>A0A8J8JXT8</accession>